<evidence type="ECO:0000256" key="10">
    <source>
        <dbReference type="SAM" id="MobiDB-lite"/>
    </source>
</evidence>
<feature type="domain" description="PASTA" evidence="13">
    <location>
        <begin position="534"/>
        <end position="608"/>
    </location>
</feature>
<dbReference type="CDD" id="cd14014">
    <property type="entry name" value="STKc_PknB_like"/>
    <property type="match status" value="1"/>
</dbReference>
<evidence type="ECO:0000313" key="15">
    <source>
        <dbReference type="Proteomes" id="UP001321748"/>
    </source>
</evidence>
<evidence type="ECO:0000313" key="14">
    <source>
        <dbReference type="EMBL" id="BDR54793.1"/>
    </source>
</evidence>
<dbReference type="PROSITE" id="PS51178">
    <property type="entry name" value="PASTA"/>
    <property type="match status" value="3"/>
</dbReference>
<feature type="compositionally biased region" description="Polar residues" evidence="10">
    <location>
        <begin position="388"/>
        <end position="399"/>
    </location>
</feature>
<protein>
    <recommendedName>
        <fullName evidence="1">non-specific serine/threonine protein kinase</fullName>
        <ecNumber evidence="1">2.7.11.1</ecNumber>
    </recommendedName>
</protein>
<dbReference type="Pfam" id="PF00069">
    <property type="entry name" value="Pkinase"/>
    <property type="match status" value="1"/>
</dbReference>
<comment type="catalytic activity">
    <reaction evidence="9">
        <text>L-seryl-[protein] + ATP = O-phospho-L-seryl-[protein] + ADP + H(+)</text>
        <dbReference type="Rhea" id="RHEA:17989"/>
        <dbReference type="Rhea" id="RHEA-COMP:9863"/>
        <dbReference type="Rhea" id="RHEA-COMP:11604"/>
        <dbReference type="ChEBI" id="CHEBI:15378"/>
        <dbReference type="ChEBI" id="CHEBI:29999"/>
        <dbReference type="ChEBI" id="CHEBI:30616"/>
        <dbReference type="ChEBI" id="CHEBI:83421"/>
        <dbReference type="ChEBI" id="CHEBI:456216"/>
        <dbReference type="EC" id="2.7.11.1"/>
    </reaction>
</comment>
<feature type="transmembrane region" description="Helical" evidence="11">
    <location>
        <begin position="426"/>
        <end position="449"/>
    </location>
</feature>
<dbReference type="RefSeq" id="WP_317642303.1">
    <property type="nucleotide sequence ID" value="NZ_AP026800.1"/>
</dbReference>
<evidence type="ECO:0000256" key="6">
    <source>
        <dbReference type="ARBA" id="ARBA00022777"/>
    </source>
</evidence>
<dbReference type="PROSITE" id="PS00108">
    <property type="entry name" value="PROTEIN_KINASE_ST"/>
    <property type="match status" value="1"/>
</dbReference>
<keyword evidence="4" id="KW-0677">Repeat</keyword>
<feature type="domain" description="PASTA" evidence="13">
    <location>
        <begin position="609"/>
        <end position="675"/>
    </location>
</feature>
<dbReference type="SUPFAM" id="SSF56112">
    <property type="entry name" value="Protein kinase-like (PK-like)"/>
    <property type="match status" value="1"/>
</dbReference>
<dbReference type="InterPro" id="IPR008271">
    <property type="entry name" value="Ser/Thr_kinase_AS"/>
</dbReference>
<dbReference type="InterPro" id="IPR005543">
    <property type="entry name" value="PASTA_dom"/>
</dbReference>
<dbReference type="Gene3D" id="3.30.200.20">
    <property type="entry name" value="Phosphorylase Kinase, domain 1"/>
    <property type="match status" value="1"/>
</dbReference>
<dbReference type="EMBL" id="AP026800">
    <property type="protein sequence ID" value="BDR54793.1"/>
    <property type="molecule type" value="Genomic_DNA"/>
</dbReference>
<keyword evidence="3" id="KW-0808">Transferase</keyword>
<dbReference type="PANTHER" id="PTHR43289:SF6">
    <property type="entry name" value="SERINE_THREONINE-PROTEIN KINASE NEKL-3"/>
    <property type="match status" value="1"/>
</dbReference>
<feature type="compositionally biased region" description="Basic and acidic residues" evidence="10">
    <location>
        <begin position="346"/>
        <end position="359"/>
    </location>
</feature>
<evidence type="ECO:0000256" key="7">
    <source>
        <dbReference type="ARBA" id="ARBA00022840"/>
    </source>
</evidence>
<dbReference type="SMART" id="SM00220">
    <property type="entry name" value="S_TKc"/>
    <property type="match status" value="1"/>
</dbReference>
<dbReference type="InterPro" id="IPR011009">
    <property type="entry name" value="Kinase-like_dom_sf"/>
</dbReference>
<dbReference type="Gene3D" id="3.30.10.20">
    <property type="match status" value="4"/>
</dbReference>
<dbReference type="PROSITE" id="PS50011">
    <property type="entry name" value="PROTEIN_KINASE_DOM"/>
    <property type="match status" value="1"/>
</dbReference>
<feature type="region of interest" description="Disordered" evidence="10">
    <location>
        <begin position="294"/>
        <end position="399"/>
    </location>
</feature>
<dbReference type="GO" id="GO:0016301">
    <property type="term" value="F:kinase activity"/>
    <property type="evidence" value="ECO:0007669"/>
    <property type="project" value="UniProtKB-KW"/>
</dbReference>
<keyword evidence="11" id="KW-0472">Membrane</keyword>
<sequence>MSQAAQANKGQIIDGRYRIIGKIADGGMATVYEALDQRLARHVAIKIMHTQLAQGPHREQFEERFRREARSAAAIANPHIVQVYDTGQVDGLDFLVMEYVHGVNLRHEMNEQGNFSVRQTIRIISEVLDGLASAHEAGVIHRDIKPENILINDRGHVEITDFGLARVASQSTLSSTGMLLGTAAYLPPETIENNQATPQGDLYAVGIVAYEMLSGSVPFRSDNPVTVVFKHVHEDVPPLSQVCPGIEPKVSDFVKHLVERSVEARPTDAGEALRELNSHLSDLSLEAWRFRANPTTDNSDGSKPTLVAAVPGADRQTDSRHQIDSEAATDLFAGLGDGTDEGSSPAERDNQRWDSDASKPDAVAAQDRTTTTAEHAGSATATRPYETADSTSKSTNADAQDTEPLAAVYQLGKLDKQPTHRWRKRLLIALLVVVLLAGAGAGGGAWWYFRGPGSYWKLPKPGDVSCQINQSCSITGADFARYEQNLKVAGIPYKTKQDYSDTVAEGHIISAQPSTVDAQVSKRGGNVNLIISQGVRTAIIPADILNPQSPSGAQPLEALKNAGFDNVQHQEDKDQYSMDVPGGAALAITPEPGSTLKHNEPIALTLSKGKMPVSMPDIVGKSKQDALAALSADRLTANLSEQWSDTVPSGQIMSASHKAGDQLHWGDQVEAVVSKGPQMVTLPDLRGKNEDEASKILKSLGLDVKLSAPLGDLSHTVRLQSPAPGQQVRLHGEDGKPTVITLTVV</sequence>
<organism evidence="14 15">
    <name type="scientific">Bombiscardovia apis</name>
    <dbReference type="NCBI Taxonomy" id="2932182"/>
    <lineage>
        <taxon>Bacteria</taxon>
        <taxon>Bacillati</taxon>
        <taxon>Actinomycetota</taxon>
        <taxon>Actinomycetes</taxon>
        <taxon>Bifidobacteriales</taxon>
        <taxon>Bifidobacteriaceae</taxon>
        <taxon>Bombiscardovia</taxon>
    </lineage>
</organism>
<dbReference type="InterPro" id="IPR000719">
    <property type="entry name" value="Prot_kinase_dom"/>
</dbReference>
<evidence type="ECO:0000256" key="2">
    <source>
        <dbReference type="ARBA" id="ARBA00022527"/>
    </source>
</evidence>
<reference evidence="14 15" key="1">
    <citation type="journal article" date="2023" name="Microbiol. Spectr.">
        <title>Symbiosis of Carpenter Bees with Uncharacterized Lactic Acid Bacteria Showing NAD Auxotrophy.</title>
        <authorList>
            <person name="Kawasaki S."/>
            <person name="Ozawa K."/>
            <person name="Mori T."/>
            <person name="Yamamoto A."/>
            <person name="Ito M."/>
            <person name="Ohkuma M."/>
            <person name="Sakamoto M."/>
            <person name="Matsutani M."/>
        </authorList>
    </citation>
    <scope>NUCLEOTIDE SEQUENCE [LARGE SCALE GENOMIC DNA]</scope>
    <source>
        <strain evidence="14 15">KimH</strain>
    </source>
</reference>
<keyword evidence="11" id="KW-0812">Transmembrane</keyword>
<evidence type="ECO:0000259" key="13">
    <source>
        <dbReference type="PROSITE" id="PS51178"/>
    </source>
</evidence>
<keyword evidence="7" id="KW-0067">ATP-binding</keyword>
<evidence type="ECO:0000256" key="8">
    <source>
        <dbReference type="ARBA" id="ARBA00047899"/>
    </source>
</evidence>
<keyword evidence="2" id="KW-0723">Serine/threonine-protein kinase</keyword>
<keyword evidence="11" id="KW-1133">Transmembrane helix</keyword>
<comment type="catalytic activity">
    <reaction evidence="8">
        <text>L-threonyl-[protein] + ATP = O-phospho-L-threonyl-[protein] + ADP + H(+)</text>
        <dbReference type="Rhea" id="RHEA:46608"/>
        <dbReference type="Rhea" id="RHEA-COMP:11060"/>
        <dbReference type="Rhea" id="RHEA-COMP:11605"/>
        <dbReference type="ChEBI" id="CHEBI:15378"/>
        <dbReference type="ChEBI" id="CHEBI:30013"/>
        <dbReference type="ChEBI" id="CHEBI:30616"/>
        <dbReference type="ChEBI" id="CHEBI:61977"/>
        <dbReference type="ChEBI" id="CHEBI:456216"/>
        <dbReference type="EC" id="2.7.11.1"/>
    </reaction>
</comment>
<dbReference type="Gene3D" id="1.10.510.10">
    <property type="entry name" value="Transferase(Phosphotransferase) domain 1"/>
    <property type="match status" value="1"/>
</dbReference>
<gene>
    <name evidence="14" type="primary">pknA2</name>
    <name evidence="14" type="ORF">KIMH_09040</name>
</gene>
<dbReference type="CDD" id="cd06577">
    <property type="entry name" value="PASTA_pknB"/>
    <property type="match status" value="4"/>
</dbReference>
<feature type="domain" description="Protein kinase" evidence="12">
    <location>
        <begin position="17"/>
        <end position="280"/>
    </location>
</feature>
<evidence type="ECO:0000256" key="4">
    <source>
        <dbReference type="ARBA" id="ARBA00022737"/>
    </source>
</evidence>
<dbReference type="PANTHER" id="PTHR43289">
    <property type="entry name" value="MITOGEN-ACTIVATED PROTEIN KINASE KINASE KINASE 20-RELATED"/>
    <property type="match status" value="1"/>
</dbReference>
<accession>A0ABM8BD06</accession>
<keyword evidence="6 14" id="KW-0418">Kinase</keyword>
<proteinExistence type="predicted"/>
<evidence type="ECO:0000259" key="12">
    <source>
        <dbReference type="PROSITE" id="PS50011"/>
    </source>
</evidence>
<feature type="domain" description="PASTA" evidence="13">
    <location>
        <begin position="676"/>
        <end position="745"/>
    </location>
</feature>
<evidence type="ECO:0000256" key="11">
    <source>
        <dbReference type="SAM" id="Phobius"/>
    </source>
</evidence>
<feature type="compositionally biased region" description="Basic and acidic residues" evidence="10">
    <location>
        <begin position="315"/>
        <end position="324"/>
    </location>
</feature>
<dbReference type="Proteomes" id="UP001321748">
    <property type="component" value="Chromosome"/>
</dbReference>
<evidence type="ECO:0000256" key="1">
    <source>
        <dbReference type="ARBA" id="ARBA00012513"/>
    </source>
</evidence>
<evidence type="ECO:0000256" key="9">
    <source>
        <dbReference type="ARBA" id="ARBA00048679"/>
    </source>
</evidence>
<evidence type="ECO:0000256" key="5">
    <source>
        <dbReference type="ARBA" id="ARBA00022741"/>
    </source>
</evidence>
<dbReference type="EC" id="2.7.11.1" evidence="1"/>
<dbReference type="Pfam" id="PF03793">
    <property type="entry name" value="PASTA"/>
    <property type="match status" value="3"/>
</dbReference>
<keyword evidence="15" id="KW-1185">Reference proteome</keyword>
<evidence type="ECO:0000256" key="3">
    <source>
        <dbReference type="ARBA" id="ARBA00022679"/>
    </source>
</evidence>
<name>A0ABM8BD06_9BIFI</name>
<dbReference type="SMART" id="SM00740">
    <property type="entry name" value="PASTA"/>
    <property type="match status" value="4"/>
</dbReference>
<keyword evidence="5" id="KW-0547">Nucleotide-binding</keyword>